<organism evidence="1 2">
    <name type="scientific">Corchorus olitorius</name>
    <dbReference type="NCBI Taxonomy" id="93759"/>
    <lineage>
        <taxon>Eukaryota</taxon>
        <taxon>Viridiplantae</taxon>
        <taxon>Streptophyta</taxon>
        <taxon>Embryophyta</taxon>
        <taxon>Tracheophyta</taxon>
        <taxon>Spermatophyta</taxon>
        <taxon>Magnoliopsida</taxon>
        <taxon>eudicotyledons</taxon>
        <taxon>Gunneridae</taxon>
        <taxon>Pentapetalae</taxon>
        <taxon>rosids</taxon>
        <taxon>malvids</taxon>
        <taxon>Malvales</taxon>
        <taxon>Malvaceae</taxon>
        <taxon>Grewioideae</taxon>
        <taxon>Apeibeae</taxon>
        <taxon>Corchorus</taxon>
    </lineage>
</organism>
<proteinExistence type="predicted"/>
<name>A0A1R3J0C5_9ROSI</name>
<comment type="caution">
    <text evidence="1">The sequence shown here is derived from an EMBL/GenBank/DDBJ whole genome shotgun (WGS) entry which is preliminary data.</text>
</comment>
<evidence type="ECO:0000313" key="2">
    <source>
        <dbReference type="Proteomes" id="UP000187203"/>
    </source>
</evidence>
<reference evidence="2" key="1">
    <citation type="submission" date="2013-09" db="EMBL/GenBank/DDBJ databases">
        <title>Corchorus olitorius genome sequencing.</title>
        <authorList>
            <person name="Alam M."/>
            <person name="Haque M.S."/>
            <person name="Islam M.S."/>
            <person name="Emdad E.M."/>
            <person name="Islam M.M."/>
            <person name="Ahmed B."/>
            <person name="Halim A."/>
            <person name="Hossen Q.M.M."/>
            <person name="Hossain M.Z."/>
            <person name="Ahmed R."/>
            <person name="Khan M.M."/>
            <person name="Islam R."/>
            <person name="Rashid M.M."/>
            <person name="Khan S.A."/>
            <person name="Rahman M.S."/>
            <person name="Alam M."/>
            <person name="Yahiya A.S."/>
            <person name="Khan M.S."/>
            <person name="Azam M.S."/>
            <person name="Haque T."/>
            <person name="Lashkar M.Z.H."/>
            <person name="Akhand A.I."/>
            <person name="Morshed G."/>
            <person name="Roy S."/>
            <person name="Uddin K.S."/>
            <person name="Rabeya T."/>
            <person name="Hossain A.S."/>
            <person name="Chowdhury A."/>
            <person name="Snigdha A.R."/>
            <person name="Mortoza M.S."/>
            <person name="Matin S.A."/>
            <person name="Hoque S.M.E."/>
            <person name="Islam M.K."/>
            <person name="Roy D.K."/>
            <person name="Haider R."/>
            <person name="Moosa M.M."/>
            <person name="Elias S.M."/>
            <person name="Hasan A.M."/>
            <person name="Jahan S."/>
            <person name="Shafiuddin M."/>
            <person name="Mahmood N."/>
            <person name="Shommy N.S."/>
        </authorList>
    </citation>
    <scope>NUCLEOTIDE SEQUENCE [LARGE SCALE GENOMIC DNA]</scope>
    <source>
        <strain evidence="2">cv. O-4</strain>
    </source>
</reference>
<sequence length="39" mass="4257">MAEIFEGRGKKANVIAFPIKPGFVKEEEGSATYLPSTEN</sequence>
<accession>A0A1R3J0C5</accession>
<gene>
    <name evidence="1" type="ORF">COLO4_20332</name>
</gene>
<dbReference type="EMBL" id="AWUE01017123">
    <property type="protein sequence ID" value="OMO88274.1"/>
    <property type="molecule type" value="Genomic_DNA"/>
</dbReference>
<dbReference type="Proteomes" id="UP000187203">
    <property type="component" value="Unassembled WGS sequence"/>
</dbReference>
<evidence type="ECO:0000313" key="1">
    <source>
        <dbReference type="EMBL" id="OMO88274.1"/>
    </source>
</evidence>
<keyword evidence="2" id="KW-1185">Reference proteome</keyword>
<dbReference type="AlphaFoldDB" id="A0A1R3J0C5"/>
<protein>
    <submittedName>
        <fullName evidence="1">Uncharacterized protein</fullName>
    </submittedName>
</protein>